<dbReference type="eggNOG" id="COG1262">
    <property type="taxonomic scope" value="Bacteria"/>
</dbReference>
<dbReference type="EMBL" id="AWFG01000074">
    <property type="protein sequence ID" value="KCZ54571.1"/>
    <property type="molecule type" value="Genomic_DNA"/>
</dbReference>
<protein>
    <recommendedName>
        <fullName evidence="3">Peptide ABC transporter permease</fullName>
    </recommendedName>
</protein>
<name>A0A062U2M5_9PROT</name>
<dbReference type="Proteomes" id="UP000027190">
    <property type="component" value="Unassembled WGS sequence"/>
</dbReference>
<dbReference type="Pfam" id="PF07277">
    <property type="entry name" value="SapC"/>
    <property type="match status" value="1"/>
</dbReference>
<dbReference type="AlphaFoldDB" id="A0A062U2M5"/>
<evidence type="ECO:0000313" key="2">
    <source>
        <dbReference type="Proteomes" id="UP000027190"/>
    </source>
</evidence>
<dbReference type="InterPro" id="IPR010836">
    <property type="entry name" value="SapC"/>
</dbReference>
<evidence type="ECO:0000313" key="1">
    <source>
        <dbReference type="EMBL" id="KCZ54571.1"/>
    </source>
</evidence>
<gene>
    <name evidence="1" type="ORF">HY30_09805</name>
</gene>
<organism evidence="1 2">
    <name type="scientific">Hyphomonas chukchiensis</name>
    <dbReference type="NCBI Taxonomy" id="1280947"/>
    <lineage>
        <taxon>Bacteria</taxon>
        <taxon>Pseudomonadati</taxon>
        <taxon>Pseudomonadota</taxon>
        <taxon>Alphaproteobacteria</taxon>
        <taxon>Hyphomonadales</taxon>
        <taxon>Hyphomonadaceae</taxon>
        <taxon>Hyphomonas</taxon>
    </lineage>
</organism>
<proteinExistence type="predicted"/>
<accession>A0A062U2M5</accession>
<comment type="caution">
    <text evidence="1">The sequence shown here is derived from an EMBL/GenBank/DDBJ whole genome shotgun (WGS) entry which is preliminary data.</text>
</comment>
<reference evidence="1 2" key="1">
    <citation type="journal article" date="2014" name="Antonie Van Leeuwenhoek">
        <title>Hyphomonas beringensis sp. nov. and Hyphomonas chukchiensis sp. nov., isolated from surface seawater of the Bering Sea and Chukchi Sea.</title>
        <authorList>
            <person name="Li C."/>
            <person name="Lai Q."/>
            <person name="Li G."/>
            <person name="Dong C."/>
            <person name="Wang J."/>
            <person name="Liao Y."/>
            <person name="Shao Z."/>
        </authorList>
    </citation>
    <scope>NUCLEOTIDE SEQUENCE [LARGE SCALE GENOMIC DNA]</scope>
    <source>
        <strain evidence="1 2">BH-BN04-4</strain>
    </source>
</reference>
<sequence>MTNMALLNNVEHHDLKVIAGHGPEYGDSINLTTIFPTEFAEAQRDYPILFRKDENGQYGAVALLGLDKGENLFLTNEGWQGRYIPAIHQRGPFVIGRQNQVIDGETRQEPVIFVDLEDSRVNRSEGHPLFLRHGGNSPYLQHVSHVLRIINKGAEVARPMFAAFEAADLIEPASLEIRIDEHTVYQVPDMYSINEQKLAALDGQVLESLHKSGFLRAAYLVLASLPNVRRLIALKNAKRAENA</sequence>
<keyword evidence="2" id="KW-1185">Reference proteome</keyword>
<dbReference type="RefSeq" id="WP_034743718.1">
    <property type="nucleotide sequence ID" value="NZ_AWFG01000074.1"/>
</dbReference>
<evidence type="ECO:0008006" key="3">
    <source>
        <dbReference type="Google" id="ProtNLM"/>
    </source>
</evidence>
<dbReference type="OrthoDB" id="8888710at2"/>
<dbReference type="PATRIC" id="fig|1280947.3.peg.3415"/>
<dbReference type="STRING" id="1280947.HY30_09805"/>